<dbReference type="Proteomes" id="UP000824469">
    <property type="component" value="Unassembled WGS sequence"/>
</dbReference>
<reference evidence="5 6" key="1">
    <citation type="journal article" date="2021" name="Nat. Plants">
        <title>The Taxus genome provides insights into paclitaxel biosynthesis.</title>
        <authorList>
            <person name="Xiong X."/>
            <person name="Gou J."/>
            <person name="Liao Q."/>
            <person name="Li Y."/>
            <person name="Zhou Q."/>
            <person name="Bi G."/>
            <person name="Li C."/>
            <person name="Du R."/>
            <person name="Wang X."/>
            <person name="Sun T."/>
            <person name="Guo L."/>
            <person name="Liang H."/>
            <person name="Lu P."/>
            <person name="Wu Y."/>
            <person name="Zhang Z."/>
            <person name="Ro D.K."/>
            <person name="Shang Y."/>
            <person name="Huang S."/>
            <person name="Yan J."/>
        </authorList>
    </citation>
    <scope>NUCLEOTIDE SEQUENCE [LARGE SCALE GENOMIC DNA]</scope>
    <source>
        <strain evidence="5">Ta-2019</strain>
    </source>
</reference>
<keyword evidence="3" id="KW-0732">Signal</keyword>
<dbReference type="InterPro" id="IPR006671">
    <property type="entry name" value="Cyclin_N"/>
</dbReference>
<dbReference type="Gene3D" id="1.10.472.10">
    <property type="entry name" value="Cyclin-like"/>
    <property type="match status" value="1"/>
</dbReference>
<dbReference type="PANTHER" id="PTHR10177">
    <property type="entry name" value="CYCLINS"/>
    <property type="match status" value="1"/>
</dbReference>
<feature type="signal peptide" evidence="3">
    <location>
        <begin position="1"/>
        <end position="18"/>
    </location>
</feature>
<dbReference type="SUPFAM" id="SSF47954">
    <property type="entry name" value="Cyclin-like"/>
    <property type="match status" value="1"/>
</dbReference>
<evidence type="ECO:0000259" key="4">
    <source>
        <dbReference type="Pfam" id="PF00134"/>
    </source>
</evidence>
<evidence type="ECO:0000256" key="2">
    <source>
        <dbReference type="ARBA" id="ARBA00023306"/>
    </source>
</evidence>
<dbReference type="GO" id="GO:0051301">
    <property type="term" value="P:cell division"/>
    <property type="evidence" value="ECO:0007669"/>
    <property type="project" value="UniProtKB-KW"/>
</dbReference>
<evidence type="ECO:0000256" key="3">
    <source>
        <dbReference type="SAM" id="SignalP"/>
    </source>
</evidence>
<keyword evidence="2" id="KW-0131">Cell cycle</keyword>
<name>A0AA38KVA0_TAXCH</name>
<dbReference type="OMA" id="ISIPCLW"/>
<sequence length="113" mass="12740">EGKVWMIQLLSVARLSLAAKMEEIHVPLLLDLQVGDVKFIFEAQTIQRMEDLVLSTLGWRLRPVTPFSFIEYFLLKATGESPVLGITCVISIPCLWEKLCVVIRCNSGDSFIT</sequence>
<feature type="non-terminal residue" evidence="5">
    <location>
        <position position="113"/>
    </location>
</feature>
<evidence type="ECO:0000313" key="6">
    <source>
        <dbReference type="Proteomes" id="UP000824469"/>
    </source>
</evidence>
<evidence type="ECO:0000313" key="5">
    <source>
        <dbReference type="EMBL" id="KAH9310188.1"/>
    </source>
</evidence>
<protein>
    <recommendedName>
        <fullName evidence="4">Cyclin N-terminal domain-containing protein</fullName>
    </recommendedName>
</protein>
<dbReference type="Pfam" id="PF00134">
    <property type="entry name" value="Cyclin_N"/>
    <property type="match status" value="1"/>
</dbReference>
<comment type="caution">
    <text evidence="5">The sequence shown here is derived from an EMBL/GenBank/DDBJ whole genome shotgun (WGS) entry which is preliminary data.</text>
</comment>
<dbReference type="InterPro" id="IPR036915">
    <property type="entry name" value="Cyclin-like_sf"/>
</dbReference>
<feature type="chain" id="PRO_5041417008" description="Cyclin N-terminal domain-containing protein" evidence="3">
    <location>
        <begin position="19"/>
        <end position="113"/>
    </location>
</feature>
<evidence type="ECO:0000256" key="1">
    <source>
        <dbReference type="ARBA" id="ARBA00022618"/>
    </source>
</evidence>
<dbReference type="AlphaFoldDB" id="A0AA38KVA0"/>
<organism evidence="5 6">
    <name type="scientific">Taxus chinensis</name>
    <name type="common">Chinese yew</name>
    <name type="synonym">Taxus wallichiana var. chinensis</name>
    <dbReference type="NCBI Taxonomy" id="29808"/>
    <lineage>
        <taxon>Eukaryota</taxon>
        <taxon>Viridiplantae</taxon>
        <taxon>Streptophyta</taxon>
        <taxon>Embryophyta</taxon>
        <taxon>Tracheophyta</taxon>
        <taxon>Spermatophyta</taxon>
        <taxon>Pinopsida</taxon>
        <taxon>Pinidae</taxon>
        <taxon>Conifers II</taxon>
        <taxon>Cupressales</taxon>
        <taxon>Taxaceae</taxon>
        <taxon>Taxus</taxon>
    </lineage>
</organism>
<gene>
    <name evidence="5" type="ORF">KI387_038099</name>
</gene>
<accession>A0AA38KVA0</accession>
<keyword evidence="6" id="KW-1185">Reference proteome</keyword>
<keyword evidence="1" id="KW-0132">Cell division</keyword>
<proteinExistence type="predicted"/>
<dbReference type="EMBL" id="JAHRHJ020000007">
    <property type="protein sequence ID" value="KAH9310188.1"/>
    <property type="molecule type" value="Genomic_DNA"/>
</dbReference>
<feature type="domain" description="Cyclin N-terminal" evidence="4">
    <location>
        <begin position="6"/>
        <end position="62"/>
    </location>
</feature>
<dbReference type="InterPro" id="IPR039361">
    <property type="entry name" value="Cyclin"/>
</dbReference>